<dbReference type="InterPro" id="IPR003593">
    <property type="entry name" value="AAA+_ATPase"/>
</dbReference>
<dbReference type="OrthoDB" id="279540at2"/>
<evidence type="ECO:0000259" key="2">
    <source>
        <dbReference type="SMART" id="SM00382"/>
    </source>
</evidence>
<organism evidence="3 4">
    <name type="scientific">Caulifigura coniformis</name>
    <dbReference type="NCBI Taxonomy" id="2527983"/>
    <lineage>
        <taxon>Bacteria</taxon>
        <taxon>Pseudomonadati</taxon>
        <taxon>Planctomycetota</taxon>
        <taxon>Planctomycetia</taxon>
        <taxon>Planctomycetales</taxon>
        <taxon>Planctomycetaceae</taxon>
        <taxon>Caulifigura</taxon>
    </lineage>
</organism>
<dbReference type="Proteomes" id="UP000315700">
    <property type="component" value="Chromosome"/>
</dbReference>
<dbReference type="InParanoid" id="A0A517SMQ4"/>
<dbReference type="InterPro" id="IPR027417">
    <property type="entry name" value="P-loop_NTPase"/>
</dbReference>
<evidence type="ECO:0000256" key="1">
    <source>
        <dbReference type="SAM" id="MobiDB-lite"/>
    </source>
</evidence>
<evidence type="ECO:0000313" key="3">
    <source>
        <dbReference type="EMBL" id="QDT57409.1"/>
    </source>
</evidence>
<dbReference type="RefSeq" id="WP_145034759.1">
    <property type="nucleotide sequence ID" value="NZ_CP036271.1"/>
</dbReference>
<dbReference type="AlphaFoldDB" id="A0A517SMQ4"/>
<protein>
    <submittedName>
        <fullName evidence="3">DNA repair protein RadA</fullName>
    </submittedName>
</protein>
<feature type="domain" description="AAA+ ATPase" evidence="2">
    <location>
        <begin position="48"/>
        <end position="235"/>
    </location>
</feature>
<dbReference type="SMART" id="SM00382">
    <property type="entry name" value="AAA"/>
    <property type="match status" value="1"/>
</dbReference>
<dbReference type="KEGG" id="ccos:Pan44_54780"/>
<feature type="region of interest" description="Disordered" evidence="1">
    <location>
        <begin position="1"/>
        <end position="28"/>
    </location>
</feature>
<sequence>MTTKPTKPAKTKQKPGPKPAKRPEPTLIPLAGRRQKPITWLWHDRLPLGKVSLLVGEPGAGKSFLCLDLAARISRGVDIAPEPTLPNPAGVLLLSADDNVDDTILPRLEAAGADLNRITLLSSFAPPLRDGRPHRLLSLARDFDQLEQALDKLPDCRLIIIDPINAYLAAVSSNSHTAVRRLMDRLARLAATKNAAILLVSHPRKQAGPSAIYRPLGSLAFAAVARVVLMLTNDPTVANRRLLLPVKVTWNAAPTGRAFRIEDGRIAWEPAPIPFTADDASILALTDDRTSDPRRNAKNWLIEQLKEKRQLAEEIHHRARAAGIPVRLLWQAKKDCKVRAVLDGREKRWYWKLPDMWLRDFSDDLLQVI</sequence>
<gene>
    <name evidence="3" type="ORF">Pan44_54780</name>
</gene>
<keyword evidence="4" id="KW-1185">Reference proteome</keyword>
<evidence type="ECO:0000313" key="4">
    <source>
        <dbReference type="Proteomes" id="UP000315700"/>
    </source>
</evidence>
<dbReference type="EMBL" id="CP036271">
    <property type="protein sequence ID" value="QDT57409.1"/>
    <property type="molecule type" value="Genomic_DNA"/>
</dbReference>
<dbReference type="SUPFAM" id="SSF52540">
    <property type="entry name" value="P-loop containing nucleoside triphosphate hydrolases"/>
    <property type="match status" value="1"/>
</dbReference>
<dbReference type="Gene3D" id="3.40.50.300">
    <property type="entry name" value="P-loop containing nucleotide triphosphate hydrolases"/>
    <property type="match status" value="1"/>
</dbReference>
<accession>A0A517SMQ4</accession>
<name>A0A517SMQ4_9PLAN</name>
<proteinExistence type="predicted"/>
<dbReference type="Pfam" id="PF13481">
    <property type="entry name" value="AAA_25"/>
    <property type="match status" value="1"/>
</dbReference>
<reference evidence="3 4" key="1">
    <citation type="submission" date="2019-02" db="EMBL/GenBank/DDBJ databases">
        <title>Deep-cultivation of Planctomycetes and their phenomic and genomic characterization uncovers novel biology.</title>
        <authorList>
            <person name="Wiegand S."/>
            <person name="Jogler M."/>
            <person name="Boedeker C."/>
            <person name="Pinto D."/>
            <person name="Vollmers J."/>
            <person name="Rivas-Marin E."/>
            <person name="Kohn T."/>
            <person name="Peeters S.H."/>
            <person name="Heuer A."/>
            <person name="Rast P."/>
            <person name="Oberbeckmann S."/>
            <person name="Bunk B."/>
            <person name="Jeske O."/>
            <person name="Meyerdierks A."/>
            <person name="Storesund J.E."/>
            <person name="Kallscheuer N."/>
            <person name="Luecker S."/>
            <person name="Lage O.M."/>
            <person name="Pohl T."/>
            <person name="Merkel B.J."/>
            <person name="Hornburger P."/>
            <person name="Mueller R.-W."/>
            <person name="Bruemmer F."/>
            <person name="Labrenz M."/>
            <person name="Spormann A.M."/>
            <person name="Op den Camp H."/>
            <person name="Overmann J."/>
            <person name="Amann R."/>
            <person name="Jetten M.S.M."/>
            <person name="Mascher T."/>
            <person name="Medema M.H."/>
            <person name="Devos D.P."/>
            <person name="Kaster A.-K."/>
            <person name="Ovreas L."/>
            <person name="Rohde M."/>
            <person name="Galperin M.Y."/>
            <person name="Jogler C."/>
        </authorList>
    </citation>
    <scope>NUCLEOTIDE SEQUENCE [LARGE SCALE GENOMIC DNA]</scope>
    <source>
        <strain evidence="3 4">Pan44</strain>
    </source>
</reference>